<name>A0A0W8F5U9_9ZZZZ</name>
<accession>A0A0W8F5U9</accession>
<evidence type="ECO:0000313" key="1">
    <source>
        <dbReference type="EMBL" id="KUG16298.1"/>
    </source>
</evidence>
<proteinExistence type="predicted"/>
<dbReference type="AlphaFoldDB" id="A0A0W8F5U9"/>
<protein>
    <submittedName>
        <fullName evidence="1">Uncharacterized protein</fullName>
    </submittedName>
</protein>
<dbReference type="EMBL" id="LNQE01001503">
    <property type="protein sequence ID" value="KUG16298.1"/>
    <property type="molecule type" value="Genomic_DNA"/>
</dbReference>
<reference evidence="1" key="1">
    <citation type="journal article" date="2015" name="Proc. Natl. Acad. Sci. U.S.A.">
        <title>Networks of energetic and metabolic interactions define dynamics in microbial communities.</title>
        <authorList>
            <person name="Embree M."/>
            <person name="Liu J.K."/>
            <person name="Al-Bassam M.M."/>
            <person name="Zengler K."/>
        </authorList>
    </citation>
    <scope>NUCLEOTIDE SEQUENCE</scope>
</reference>
<organism evidence="1">
    <name type="scientific">hydrocarbon metagenome</name>
    <dbReference type="NCBI Taxonomy" id="938273"/>
    <lineage>
        <taxon>unclassified sequences</taxon>
        <taxon>metagenomes</taxon>
        <taxon>ecological metagenomes</taxon>
    </lineage>
</organism>
<comment type="caution">
    <text evidence="1">The sequence shown here is derived from an EMBL/GenBank/DDBJ whole genome shotgun (WGS) entry which is preliminary data.</text>
</comment>
<sequence>MILIAFTGNSLAATDNDINEGYKYTNAILQKNTTFDFEQSVQGNGYFMTYIYAKAGNTAVKNYAHGSGSLNSESLLTLQDMDRLTHDANADYNDYYQNCIEFKEDVSMVYAPMRIAVGTGYYAANPLDYSSLLKEKTWVKNYRAGTSMHHEVEYAHALDKELNIVVKEVFNKTYDPEIFGIGYTQMTINEDMTDGKAHIGVLQAADNYASLDDGDFTAENLAIRKTAWRNPAIEIDEDYWGTYHIEKNMTLETPYRLVQKNEDWLPCCFGGFDSMTSAEKKYIKSATGIFDCTCFKAPTQAQFQRTY</sequence>
<gene>
    <name evidence="1" type="ORF">ASZ90_013970</name>
</gene>